<feature type="compositionally biased region" description="Basic and acidic residues" evidence="1">
    <location>
        <begin position="933"/>
        <end position="944"/>
    </location>
</feature>
<feature type="compositionally biased region" description="Basic residues" evidence="1">
    <location>
        <begin position="986"/>
        <end position="1005"/>
    </location>
</feature>
<feature type="compositionally biased region" description="Basic and acidic residues" evidence="1">
    <location>
        <begin position="766"/>
        <end position="779"/>
    </location>
</feature>
<dbReference type="Proteomes" id="UP001497382">
    <property type="component" value="Unassembled WGS sequence"/>
</dbReference>
<evidence type="ECO:0000313" key="3">
    <source>
        <dbReference type="Proteomes" id="UP001497382"/>
    </source>
</evidence>
<feature type="region of interest" description="Disordered" evidence="1">
    <location>
        <begin position="22"/>
        <end position="82"/>
    </location>
</feature>
<dbReference type="EMBL" id="CAXIEN010000052">
    <property type="protein sequence ID" value="CAL1271120.1"/>
    <property type="molecule type" value="Genomic_DNA"/>
</dbReference>
<feature type="region of interest" description="Disordered" evidence="1">
    <location>
        <begin position="671"/>
        <end position="703"/>
    </location>
</feature>
<feature type="compositionally biased region" description="Low complexity" evidence="1">
    <location>
        <begin position="1006"/>
        <end position="1026"/>
    </location>
</feature>
<feature type="compositionally biased region" description="Basic and acidic residues" evidence="1">
    <location>
        <begin position="311"/>
        <end position="330"/>
    </location>
</feature>
<feature type="compositionally biased region" description="Basic and acidic residues" evidence="1">
    <location>
        <begin position="694"/>
        <end position="703"/>
    </location>
</feature>
<evidence type="ECO:0000256" key="1">
    <source>
        <dbReference type="SAM" id="MobiDB-lite"/>
    </source>
</evidence>
<protein>
    <submittedName>
        <fullName evidence="2">Uncharacterized protein</fullName>
    </submittedName>
</protein>
<feature type="region of interest" description="Disordered" evidence="1">
    <location>
        <begin position="358"/>
        <end position="386"/>
    </location>
</feature>
<feature type="compositionally biased region" description="Acidic residues" evidence="1">
    <location>
        <begin position="361"/>
        <end position="373"/>
    </location>
</feature>
<accession>A0AAV1ZHX6</accession>
<name>A0AAV1ZHX6_9ARAC</name>
<feature type="region of interest" description="Disordered" evidence="1">
    <location>
        <begin position="302"/>
        <end position="330"/>
    </location>
</feature>
<organism evidence="2 3">
    <name type="scientific">Larinioides sclopetarius</name>
    <dbReference type="NCBI Taxonomy" id="280406"/>
    <lineage>
        <taxon>Eukaryota</taxon>
        <taxon>Metazoa</taxon>
        <taxon>Ecdysozoa</taxon>
        <taxon>Arthropoda</taxon>
        <taxon>Chelicerata</taxon>
        <taxon>Arachnida</taxon>
        <taxon>Araneae</taxon>
        <taxon>Araneomorphae</taxon>
        <taxon>Entelegynae</taxon>
        <taxon>Araneoidea</taxon>
        <taxon>Araneidae</taxon>
        <taxon>Larinioides</taxon>
    </lineage>
</organism>
<evidence type="ECO:0000313" key="2">
    <source>
        <dbReference type="EMBL" id="CAL1271120.1"/>
    </source>
</evidence>
<comment type="caution">
    <text evidence="2">The sequence shown here is derived from an EMBL/GenBank/DDBJ whole genome shotgun (WGS) entry which is preliminary data.</text>
</comment>
<feature type="region of interest" description="Disordered" evidence="1">
    <location>
        <begin position="538"/>
        <end position="560"/>
    </location>
</feature>
<feature type="region of interest" description="Disordered" evidence="1">
    <location>
        <begin position="759"/>
        <end position="779"/>
    </location>
</feature>
<feature type="region of interest" description="Disordered" evidence="1">
    <location>
        <begin position="933"/>
        <end position="1053"/>
    </location>
</feature>
<sequence length="1150" mass="132726">MSNRKKEKYLVERIIIKPKGRNSFSIPKKLSTRRRCSSKTMTRQYDSQEKKNKTEKLWTNEIEASSSTSANSSASVVGQEDSTLEIAETSNGAWTQSSLDDDWSSTDTSVEKMRSSEFLSSNGAVIASPMSFRLSDLDPHTFRPPASSTPRYHPNVVIDPRIKAVPKASSTLRSDVATQHGESLDLPNASYENEFFKESDTLEDEGFQLKSISLEKSIQLPDIPADVIKESPEQHEDEDFQVKSISLEQNIQDPDIPQDVIKENQEQREGSIVSNKGEDQMLSSPFKKHDYAAHRDSFACSEVPSSGGFRVSEESNEYTKQDFEKDDDKYSKNNSFAASVIDKSTNSIYEKRKDYERSSFEDMDDYSSGEDFGEGQSIKTDSSTEKGKVNSVFNRINDSISRWRQKNERINLLEYKSDSEDNFEKVQKNQNKELQSNEMDNKKPQTVGLQIKRKVKIFFGDNKMQQDARILNSLQSSTSLREHWNEGGNSYEDKDNSDDCLDKVQNIENEELQDNNEQENAIHKIKTNNQVKFASILSRSTNSNENKKHRNEKINSSEDVDNCRRADNFEKAETPKRKGTLSRNIKLNFSNHIKTHRRRKHTIEEGNSLENMDKNCYEDSFENVQNIPNEESQDNELDSNQPETAIHQIKRKTNKHFGVENIKQQYANITNRSQSSFSLKNEQKNEEENSFENMNKRGNESKFENVQKIQNKELQEEELNISNPQNVPLDIKVNFQIFFEDDNKKKQDASILKRSLNSSSLRRKHKNEENSFEDMDKNDYDDSFENVQNVKHEELQDNELEKNQPETVTRQINWKVGENVRDDNIAHQNANIANGSKNSISVRRKHKNEDENSFEDIDKNNIENCFENVQKIQNNEMQEDGLDNNHPQTIPFHIKRNVKIFLGINNKRQQNAAIPNRSPSSISIITKRKIDEENSFEDMDKNDNEDSFENVQKNQNDSDEVGNSPGDKHKRGYNFKQAQNREINTSKKKRHYKRVGVKRNKRVNRSRNAASSLNRSKNAANSLNRSQRADYSLNRSKNSKGREVSEGVQNSQKKAEKTNWPRCCIEASKILYFGQTFPILEPVFRDDIPIGVHFAKVSLINDSFVNFYEYCKEMCDRFDLKGWTKPSAYGTIVGVIQGEKAYVDEMRSWM</sequence>
<keyword evidence="3" id="KW-1185">Reference proteome</keyword>
<feature type="compositionally biased region" description="Polar residues" evidence="1">
    <location>
        <begin position="671"/>
        <end position="680"/>
    </location>
</feature>
<feature type="compositionally biased region" description="Basic and acidic residues" evidence="1">
    <location>
        <begin position="46"/>
        <end position="58"/>
    </location>
</feature>
<reference evidence="2 3" key="1">
    <citation type="submission" date="2024-04" db="EMBL/GenBank/DDBJ databases">
        <authorList>
            <person name="Rising A."/>
            <person name="Reimegard J."/>
            <person name="Sonavane S."/>
            <person name="Akerstrom W."/>
            <person name="Nylinder S."/>
            <person name="Hedman E."/>
            <person name="Kallberg Y."/>
        </authorList>
    </citation>
    <scope>NUCLEOTIDE SEQUENCE [LARGE SCALE GENOMIC DNA]</scope>
</reference>
<feature type="compositionally biased region" description="Low complexity" evidence="1">
    <location>
        <begin position="64"/>
        <end position="75"/>
    </location>
</feature>
<dbReference type="AlphaFoldDB" id="A0AAV1ZHX6"/>
<gene>
    <name evidence="2" type="ORF">LARSCL_LOCUS5662</name>
</gene>
<proteinExistence type="predicted"/>